<evidence type="ECO:0000256" key="1">
    <source>
        <dbReference type="ARBA" id="ARBA00004752"/>
    </source>
</evidence>
<keyword evidence="3" id="KW-0808">Transferase</keyword>
<sequence length="528" mass="56823">MTVLIEHRGRNDDLGGCLMSMTLSRFPIAKLAYAAVAAVLLAGCNADSGRYPARAYAPIPSDTLALMTEKGATRSSPVLIRAYKKESEIEVWKQASNGKYEHIKTYPICRWSGQLGPKKREGDRQVPEGFYTVTTAQMNPNSAYWLSFNVGYPNPMERAMGRNGGDIMVHGTCSSRGCFAMTNEQIEEIYAVMREAFNGGQKAVQFQSYPFRMTAENLAKFRHDPNMSYWKNLKEGSDHFEVTKQEPKVAYCGGKYVFDADGASRLDPTAACPALKMDPELAQQVAAKDRHDQEKVAELVGKGTPAVRVQYADGGQHMSFRTGRYAMGQSDDRYATLGMTPAKVASLGDISRPEALDSIEEYAVDERGQRRQATVAVAQAEAVKAEPAKASPVVVAAKSEPAVVGTLGKNKPGKPAPVVVAAQPIPANVTALAPAPPPSGAFSAIGSLFGSRTAPKTEAPVATASGESKPFYKRWLGASEEPTPAAVSAEPTTPQPARAPMPPRRQADGSEPPLKPMPQRQASLAAEQ</sequence>
<dbReference type="GO" id="GO:0004180">
    <property type="term" value="F:carboxypeptidase activity"/>
    <property type="evidence" value="ECO:0007669"/>
    <property type="project" value="UniProtKB-ARBA"/>
</dbReference>
<keyword evidence="11" id="KW-1185">Reference proteome</keyword>
<evidence type="ECO:0000259" key="9">
    <source>
        <dbReference type="PROSITE" id="PS52029"/>
    </source>
</evidence>
<evidence type="ECO:0000313" key="10">
    <source>
        <dbReference type="EMBL" id="GGH32303.1"/>
    </source>
</evidence>
<dbReference type="InterPro" id="IPR038063">
    <property type="entry name" value="Transpep_catalytic_dom"/>
</dbReference>
<feature type="active site" description="Proton donor/acceptor" evidence="7">
    <location>
        <position position="170"/>
    </location>
</feature>
<dbReference type="CDD" id="cd16913">
    <property type="entry name" value="YkuD_like"/>
    <property type="match status" value="1"/>
</dbReference>
<dbReference type="Gene3D" id="2.40.440.10">
    <property type="entry name" value="L,D-transpeptidase catalytic domain-like"/>
    <property type="match status" value="1"/>
</dbReference>
<feature type="active site" description="Nucleophile" evidence="7">
    <location>
        <position position="178"/>
    </location>
</feature>
<evidence type="ECO:0000256" key="2">
    <source>
        <dbReference type="ARBA" id="ARBA00005992"/>
    </source>
</evidence>
<dbReference type="SUPFAM" id="SSF141523">
    <property type="entry name" value="L,D-transpeptidase catalytic domain-like"/>
    <property type="match status" value="1"/>
</dbReference>
<dbReference type="Proteomes" id="UP000603912">
    <property type="component" value="Unassembled WGS sequence"/>
</dbReference>
<evidence type="ECO:0000256" key="4">
    <source>
        <dbReference type="ARBA" id="ARBA00022960"/>
    </source>
</evidence>
<dbReference type="GO" id="GO:0008360">
    <property type="term" value="P:regulation of cell shape"/>
    <property type="evidence" value="ECO:0007669"/>
    <property type="project" value="UniProtKB-UniRule"/>
</dbReference>
<dbReference type="PANTHER" id="PTHR36699:SF1">
    <property type="entry name" value="L,D-TRANSPEPTIDASE YAFK-RELATED"/>
    <property type="match status" value="1"/>
</dbReference>
<keyword evidence="5 7" id="KW-0573">Peptidoglycan synthesis</keyword>
<reference evidence="10" key="1">
    <citation type="journal article" date="2014" name="Int. J. Syst. Evol. Microbiol.">
        <title>Complete genome sequence of Corynebacterium casei LMG S-19264T (=DSM 44701T), isolated from a smear-ripened cheese.</title>
        <authorList>
            <consortium name="US DOE Joint Genome Institute (JGI-PGF)"/>
            <person name="Walter F."/>
            <person name="Albersmeier A."/>
            <person name="Kalinowski J."/>
            <person name="Ruckert C."/>
        </authorList>
    </citation>
    <scope>NUCLEOTIDE SEQUENCE</scope>
    <source>
        <strain evidence="10">CGMCC 1.12214</strain>
    </source>
</reference>
<feature type="domain" description="L,D-TPase catalytic" evidence="9">
    <location>
        <begin position="78"/>
        <end position="206"/>
    </location>
</feature>
<reference evidence="10" key="2">
    <citation type="submission" date="2020-09" db="EMBL/GenBank/DDBJ databases">
        <authorList>
            <person name="Sun Q."/>
            <person name="Zhou Y."/>
        </authorList>
    </citation>
    <scope>NUCLEOTIDE SEQUENCE</scope>
    <source>
        <strain evidence="10">CGMCC 1.12214</strain>
    </source>
</reference>
<evidence type="ECO:0000256" key="5">
    <source>
        <dbReference type="ARBA" id="ARBA00022984"/>
    </source>
</evidence>
<dbReference type="GO" id="GO:0071555">
    <property type="term" value="P:cell wall organization"/>
    <property type="evidence" value="ECO:0007669"/>
    <property type="project" value="UniProtKB-UniRule"/>
</dbReference>
<dbReference type="Pfam" id="PF03734">
    <property type="entry name" value="YkuD"/>
    <property type="match status" value="1"/>
</dbReference>
<accession>A0A917IBK0</accession>
<dbReference type="AlphaFoldDB" id="A0A917IBK0"/>
<keyword evidence="4 7" id="KW-0133">Cell shape</keyword>
<evidence type="ECO:0000256" key="6">
    <source>
        <dbReference type="ARBA" id="ARBA00023316"/>
    </source>
</evidence>
<gene>
    <name evidence="10" type="ORF">GCM10007036_44070</name>
</gene>
<comment type="similarity">
    <text evidence="2">Belongs to the YkuD family.</text>
</comment>
<comment type="caution">
    <text evidence="10">The sequence shown here is derived from an EMBL/GenBank/DDBJ whole genome shotgun (WGS) entry which is preliminary data.</text>
</comment>
<name>A0A917IBK0_9HYPH</name>
<dbReference type="PANTHER" id="PTHR36699">
    <property type="entry name" value="LD-TRANSPEPTIDASE"/>
    <property type="match status" value="1"/>
</dbReference>
<evidence type="ECO:0000256" key="8">
    <source>
        <dbReference type="SAM" id="MobiDB-lite"/>
    </source>
</evidence>
<dbReference type="GO" id="GO:0016740">
    <property type="term" value="F:transferase activity"/>
    <property type="evidence" value="ECO:0007669"/>
    <property type="project" value="UniProtKB-KW"/>
</dbReference>
<dbReference type="GO" id="GO:0009252">
    <property type="term" value="P:peptidoglycan biosynthetic process"/>
    <property type="evidence" value="ECO:0007669"/>
    <property type="project" value="UniProtKB-KW"/>
</dbReference>
<evidence type="ECO:0000256" key="7">
    <source>
        <dbReference type="PROSITE-ProRule" id="PRU01373"/>
    </source>
</evidence>
<feature type="region of interest" description="Disordered" evidence="8">
    <location>
        <begin position="473"/>
        <end position="528"/>
    </location>
</feature>
<organism evidence="10 11">
    <name type="scientific">Alsobacter metallidurans</name>
    <dbReference type="NCBI Taxonomy" id="340221"/>
    <lineage>
        <taxon>Bacteria</taxon>
        <taxon>Pseudomonadati</taxon>
        <taxon>Pseudomonadota</taxon>
        <taxon>Alphaproteobacteria</taxon>
        <taxon>Hyphomicrobiales</taxon>
        <taxon>Alsobacteraceae</taxon>
        <taxon>Alsobacter</taxon>
    </lineage>
</organism>
<evidence type="ECO:0000256" key="3">
    <source>
        <dbReference type="ARBA" id="ARBA00022679"/>
    </source>
</evidence>
<proteinExistence type="inferred from homology"/>
<keyword evidence="6 7" id="KW-0961">Cell wall biogenesis/degradation</keyword>
<dbReference type="InterPro" id="IPR005490">
    <property type="entry name" value="LD_TPept_cat_dom"/>
</dbReference>
<dbReference type="PROSITE" id="PS52029">
    <property type="entry name" value="LD_TPASE"/>
    <property type="match status" value="1"/>
</dbReference>
<dbReference type="EMBL" id="BMES01000003">
    <property type="protein sequence ID" value="GGH32303.1"/>
    <property type="molecule type" value="Genomic_DNA"/>
</dbReference>
<protein>
    <recommendedName>
        <fullName evidence="9">L,D-TPase catalytic domain-containing protein</fullName>
    </recommendedName>
</protein>
<feature type="compositionally biased region" description="Pro residues" evidence="8">
    <location>
        <begin position="493"/>
        <end position="503"/>
    </location>
</feature>
<evidence type="ECO:0000313" key="11">
    <source>
        <dbReference type="Proteomes" id="UP000603912"/>
    </source>
</evidence>
<comment type="pathway">
    <text evidence="1 7">Cell wall biogenesis; peptidoglycan biosynthesis.</text>
</comment>